<comment type="caution">
    <text evidence="2">The sequence shown here is derived from an EMBL/GenBank/DDBJ whole genome shotgun (WGS) entry which is preliminary data.</text>
</comment>
<feature type="compositionally biased region" description="Basic and acidic residues" evidence="1">
    <location>
        <begin position="220"/>
        <end position="232"/>
    </location>
</feature>
<keyword evidence="3" id="KW-1185">Reference proteome</keyword>
<sequence>MFETYTPLLFQLNSLWKLVAEPSTSSEESPPPEFPTNESFSGSRLLRRFHPAVMRMRKELPPTNPRKLCFQTTIPGCTHAEVVRSLEGALPDLKVASLQYDPIHLHDYRDPLLAGLRFKCMWVFTLSPGSDSSQLLLRGFRLRGQRMNVRKADDVYAEEQRAFQLCWEMFRRGLLAKDSRQQLRGGELDRLDQTANNNNDVYKTAERKPAHQSKKHRVKVVRDVQPAKETRATRQRQRAR</sequence>
<feature type="region of interest" description="Disordered" evidence="1">
    <location>
        <begin position="186"/>
        <end position="240"/>
    </location>
</feature>
<evidence type="ECO:0000313" key="3">
    <source>
        <dbReference type="Proteomes" id="UP000762676"/>
    </source>
</evidence>
<evidence type="ECO:0000313" key="2">
    <source>
        <dbReference type="EMBL" id="GFR66258.1"/>
    </source>
</evidence>
<protein>
    <submittedName>
        <fullName evidence="2">Uncharacterized protein</fullName>
    </submittedName>
</protein>
<dbReference type="AlphaFoldDB" id="A0AAV4F0N4"/>
<accession>A0AAV4F0N4</accession>
<organism evidence="2 3">
    <name type="scientific">Elysia marginata</name>
    <dbReference type="NCBI Taxonomy" id="1093978"/>
    <lineage>
        <taxon>Eukaryota</taxon>
        <taxon>Metazoa</taxon>
        <taxon>Spiralia</taxon>
        <taxon>Lophotrochozoa</taxon>
        <taxon>Mollusca</taxon>
        <taxon>Gastropoda</taxon>
        <taxon>Heterobranchia</taxon>
        <taxon>Euthyneura</taxon>
        <taxon>Panpulmonata</taxon>
        <taxon>Sacoglossa</taxon>
        <taxon>Placobranchoidea</taxon>
        <taxon>Plakobranchidae</taxon>
        <taxon>Elysia</taxon>
    </lineage>
</organism>
<dbReference type="EMBL" id="BMAT01011075">
    <property type="protein sequence ID" value="GFR66258.1"/>
    <property type="molecule type" value="Genomic_DNA"/>
</dbReference>
<gene>
    <name evidence="2" type="ORF">ElyMa_005554200</name>
</gene>
<name>A0AAV4F0N4_9GAST</name>
<proteinExistence type="predicted"/>
<feature type="compositionally biased region" description="Basic residues" evidence="1">
    <location>
        <begin position="210"/>
        <end position="219"/>
    </location>
</feature>
<evidence type="ECO:0000256" key="1">
    <source>
        <dbReference type="SAM" id="MobiDB-lite"/>
    </source>
</evidence>
<reference evidence="2 3" key="1">
    <citation type="journal article" date="2021" name="Elife">
        <title>Chloroplast acquisition without the gene transfer in kleptoplastic sea slugs, Plakobranchus ocellatus.</title>
        <authorList>
            <person name="Maeda T."/>
            <person name="Takahashi S."/>
            <person name="Yoshida T."/>
            <person name="Shimamura S."/>
            <person name="Takaki Y."/>
            <person name="Nagai Y."/>
            <person name="Toyoda A."/>
            <person name="Suzuki Y."/>
            <person name="Arimoto A."/>
            <person name="Ishii H."/>
            <person name="Satoh N."/>
            <person name="Nishiyama T."/>
            <person name="Hasebe M."/>
            <person name="Maruyama T."/>
            <person name="Minagawa J."/>
            <person name="Obokata J."/>
            <person name="Shigenobu S."/>
        </authorList>
    </citation>
    <scope>NUCLEOTIDE SEQUENCE [LARGE SCALE GENOMIC DNA]</scope>
</reference>
<dbReference type="Proteomes" id="UP000762676">
    <property type="component" value="Unassembled WGS sequence"/>
</dbReference>